<gene>
    <name evidence="3" type="ORF">OVA965_LOCUS39693</name>
    <name evidence="5" type="ORF">SRO942_LOCUS44416</name>
    <name evidence="4" type="ORF">TMI583_LOCUS41028</name>
</gene>
<evidence type="ECO:0000259" key="2">
    <source>
        <dbReference type="Pfam" id="PF13676"/>
    </source>
</evidence>
<dbReference type="PANTHER" id="PTHR46270:SF2">
    <property type="entry name" value="TIR DOMAIN-CONTAINING PROTEIN"/>
    <property type="match status" value="1"/>
</dbReference>
<organism evidence="4 6">
    <name type="scientific">Didymodactylos carnosus</name>
    <dbReference type="NCBI Taxonomy" id="1234261"/>
    <lineage>
        <taxon>Eukaryota</taxon>
        <taxon>Metazoa</taxon>
        <taxon>Spiralia</taxon>
        <taxon>Gnathifera</taxon>
        <taxon>Rotifera</taxon>
        <taxon>Eurotatoria</taxon>
        <taxon>Bdelloidea</taxon>
        <taxon>Philodinida</taxon>
        <taxon>Philodinidae</taxon>
        <taxon>Didymodactylos</taxon>
    </lineage>
</organism>
<dbReference type="AlphaFoldDB" id="A0A8S2UL42"/>
<dbReference type="SUPFAM" id="SSF52200">
    <property type="entry name" value="Toll/Interleukin receptor TIR domain"/>
    <property type="match status" value="1"/>
</dbReference>
<sequence length="625" mass="71846">MARTHLERQNYLKDLIQLSLNASDVDILEKLDEPYIKEIEQHASILFSKWYDSHGTREFEAELISYIQLVIQLNRRICACVKHDRSATKVDQTYDLLFNNDCIHILSKIIHRMNSSNKFHGYRFLKTISLWIDTLVLFKNDHSELKNNDYSTPLSQVINECLDSEWNKQYLNDMIDHKIEMIPAHLFYIGTCTFWTGMFLDHGSAHLFEQLFPLYRQCITLSLKHITRSHIMYCLGGILSCFTQFCLKIHTKLITNDEELLVSISSIIGHKPFRLAVKSSWSNNETQLIDCACLLSLIACSENRSLTCLLGNLVLDILDLVTSPNVRISASACLLVAQVITTTQMGQYKICHKLTLKCLELLDKEEKKNSEIPRKLVIHSFQTLSIHDDVQCFLAYVNKMEWLVNANLYDIIWTLSFNREVQQQLKQNTQFLEHLGKLNKSADRRVATVANGILWNIKPRTSTAAPLAYDAMISYCSRDSELVERIKSGLEAAGIKLWLPNDSSNNIKGIDMSHALIMCISEDYKHDCECQVQAKYAQSKLKTLVPCVMQSHYRADDWLHPVMKHLVTPIDFSRTNFEQALKQLIAQLRFHRRSGIIDVNKSPHPNGQMNVVYRNSPTRSGKSGS</sequence>
<dbReference type="Proteomes" id="UP000677228">
    <property type="component" value="Unassembled WGS sequence"/>
</dbReference>
<dbReference type="OrthoDB" id="10024355at2759"/>
<feature type="region of interest" description="Disordered" evidence="1">
    <location>
        <begin position="600"/>
        <end position="625"/>
    </location>
</feature>
<evidence type="ECO:0000313" key="6">
    <source>
        <dbReference type="Proteomes" id="UP000682733"/>
    </source>
</evidence>
<dbReference type="Gene3D" id="3.40.50.10140">
    <property type="entry name" value="Toll/interleukin-1 receptor homology (TIR) domain"/>
    <property type="match status" value="1"/>
</dbReference>
<dbReference type="SUPFAM" id="SSF48371">
    <property type="entry name" value="ARM repeat"/>
    <property type="match status" value="1"/>
</dbReference>
<evidence type="ECO:0000313" key="5">
    <source>
        <dbReference type="EMBL" id="CAF4492761.1"/>
    </source>
</evidence>
<feature type="non-terminal residue" evidence="4">
    <location>
        <position position="625"/>
    </location>
</feature>
<feature type="compositionally biased region" description="Polar residues" evidence="1">
    <location>
        <begin position="603"/>
        <end position="625"/>
    </location>
</feature>
<dbReference type="InterPro" id="IPR035897">
    <property type="entry name" value="Toll_tir_struct_dom_sf"/>
</dbReference>
<evidence type="ECO:0000313" key="4">
    <source>
        <dbReference type="EMBL" id="CAF4350076.1"/>
    </source>
</evidence>
<comment type="caution">
    <text evidence="4">The sequence shown here is derived from an EMBL/GenBank/DDBJ whole genome shotgun (WGS) entry which is preliminary data.</text>
</comment>
<evidence type="ECO:0000313" key="3">
    <source>
        <dbReference type="EMBL" id="CAF1558844.1"/>
    </source>
</evidence>
<dbReference type="Pfam" id="PF13676">
    <property type="entry name" value="TIR_2"/>
    <property type="match status" value="1"/>
</dbReference>
<dbReference type="EMBL" id="CAJOBC010104586">
    <property type="protein sequence ID" value="CAF4492761.1"/>
    <property type="molecule type" value="Genomic_DNA"/>
</dbReference>
<name>A0A8S2UL42_9BILA</name>
<dbReference type="EMBL" id="CAJNOK010041558">
    <property type="protein sequence ID" value="CAF1558844.1"/>
    <property type="molecule type" value="Genomic_DNA"/>
</dbReference>
<accession>A0A8S2UL42</accession>
<dbReference type="PANTHER" id="PTHR46270">
    <property type="entry name" value="ARMADILLO-TYPE FOLD-RELATED"/>
    <property type="match status" value="1"/>
</dbReference>
<dbReference type="EMBL" id="CAJOBA010064117">
    <property type="protein sequence ID" value="CAF4350076.1"/>
    <property type="molecule type" value="Genomic_DNA"/>
</dbReference>
<feature type="domain" description="TIR" evidence="2">
    <location>
        <begin position="472"/>
        <end position="585"/>
    </location>
</feature>
<proteinExistence type="predicted"/>
<dbReference type="GO" id="GO:0007165">
    <property type="term" value="P:signal transduction"/>
    <property type="evidence" value="ECO:0007669"/>
    <property type="project" value="InterPro"/>
</dbReference>
<reference evidence="4" key="1">
    <citation type="submission" date="2021-02" db="EMBL/GenBank/DDBJ databases">
        <authorList>
            <person name="Nowell W R."/>
        </authorList>
    </citation>
    <scope>NUCLEOTIDE SEQUENCE</scope>
</reference>
<protein>
    <recommendedName>
        <fullName evidence="2">TIR domain-containing protein</fullName>
    </recommendedName>
</protein>
<dbReference type="Proteomes" id="UP000682733">
    <property type="component" value="Unassembled WGS sequence"/>
</dbReference>
<evidence type="ECO:0000256" key="1">
    <source>
        <dbReference type="SAM" id="MobiDB-lite"/>
    </source>
</evidence>
<dbReference type="InterPro" id="IPR016024">
    <property type="entry name" value="ARM-type_fold"/>
</dbReference>
<dbReference type="InterPro" id="IPR000157">
    <property type="entry name" value="TIR_dom"/>
</dbReference>
<dbReference type="Proteomes" id="UP000681722">
    <property type="component" value="Unassembled WGS sequence"/>
</dbReference>